<dbReference type="SUPFAM" id="SSF47240">
    <property type="entry name" value="Ferritin-like"/>
    <property type="match status" value="1"/>
</dbReference>
<evidence type="ECO:0000259" key="3">
    <source>
        <dbReference type="Pfam" id="PF00210"/>
    </source>
</evidence>
<feature type="domain" description="Ferritin/DPS" evidence="3">
    <location>
        <begin position="39"/>
        <end position="173"/>
    </location>
</feature>
<dbReference type="InterPro" id="IPR012347">
    <property type="entry name" value="Ferritin-like"/>
</dbReference>
<name>A0ABW6ZQ62_9HYPH</name>
<sequence length="185" mass="20545">MSNVRSLSKKSAKVSTVAKTAALATPTDLDSAKAQKVADAINRVLADTFVLYLKTKNFHWHVSGKHFRDYHLLLDEQAAAIYATVDPLAERVRKIGCQTVHSYAEILKLSALKENEAAYVAPQDMFAELIADNKAAIASMREAHGICDEAEDIATASLLEEYVDEAEKRLWFLFETNQNRQDSAT</sequence>
<dbReference type="Pfam" id="PF00210">
    <property type="entry name" value="Ferritin"/>
    <property type="match status" value="1"/>
</dbReference>
<accession>A0ABW6ZQ62</accession>
<reference evidence="4 5" key="1">
    <citation type="submission" date="2024-02" db="EMBL/GenBank/DDBJ databases">
        <title>Expansion and revision of Xanthobacter and proposal of Roseixanthobacter gen. nov.</title>
        <authorList>
            <person name="Soltysiak M.P.M."/>
            <person name="Jalihal A."/>
            <person name="Ory A."/>
            <person name="Chrisophersen C."/>
            <person name="Lee A.D."/>
            <person name="Boulton J."/>
            <person name="Springer M."/>
        </authorList>
    </citation>
    <scope>NUCLEOTIDE SEQUENCE [LARGE SCALE GENOMIC DNA]</scope>
    <source>
        <strain evidence="4 5">23A</strain>
    </source>
</reference>
<organism evidence="4 5">
    <name type="scientific">Xanthobacter oligotrophicus</name>
    <dbReference type="NCBI Taxonomy" id="2607286"/>
    <lineage>
        <taxon>Bacteria</taxon>
        <taxon>Pseudomonadati</taxon>
        <taxon>Pseudomonadota</taxon>
        <taxon>Alphaproteobacteria</taxon>
        <taxon>Hyphomicrobiales</taxon>
        <taxon>Xanthobacteraceae</taxon>
        <taxon>Xanthobacter</taxon>
    </lineage>
</organism>
<proteinExistence type="inferred from homology"/>
<dbReference type="Proteomes" id="UP001604002">
    <property type="component" value="Unassembled WGS sequence"/>
</dbReference>
<protein>
    <submittedName>
        <fullName evidence="4">DNA starvation/stationary phase protection protein</fullName>
    </submittedName>
</protein>
<dbReference type="InterPro" id="IPR008331">
    <property type="entry name" value="Ferritin_DPS_dom"/>
</dbReference>
<evidence type="ECO:0000313" key="5">
    <source>
        <dbReference type="Proteomes" id="UP001604002"/>
    </source>
</evidence>
<dbReference type="CDD" id="cd01043">
    <property type="entry name" value="DPS"/>
    <property type="match status" value="1"/>
</dbReference>
<dbReference type="EMBL" id="JBAFVH010000001">
    <property type="protein sequence ID" value="MFG1370860.1"/>
    <property type="molecule type" value="Genomic_DNA"/>
</dbReference>
<dbReference type="PANTHER" id="PTHR42932:SF3">
    <property type="entry name" value="DNA PROTECTION DURING STARVATION PROTEIN"/>
    <property type="match status" value="1"/>
</dbReference>
<dbReference type="RefSeq" id="WP_393990934.1">
    <property type="nucleotide sequence ID" value="NZ_JBAFVH010000001.1"/>
</dbReference>
<dbReference type="PIRSF" id="PIRSF005900">
    <property type="entry name" value="Dps"/>
    <property type="match status" value="1"/>
</dbReference>
<dbReference type="PANTHER" id="PTHR42932">
    <property type="entry name" value="GENERAL STRESS PROTEIN 20U"/>
    <property type="match status" value="1"/>
</dbReference>
<dbReference type="PRINTS" id="PR01346">
    <property type="entry name" value="HELNAPAPROT"/>
</dbReference>
<comment type="similarity">
    <text evidence="1 2">Belongs to the Dps family.</text>
</comment>
<keyword evidence="5" id="KW-1185">Reference proteome</keyword>
<evidence type="ECO:0000313" key="4">
    <source>
        <dbReference type="EMBL" id="MFG1370860.1"/>
    </source>
</evidence>
<gene>
    <name evidence="4" type="ORF">V5F32_01660</name>
</gene>
<comment type="caution">
    <text evidence="4">The sequence shown here is derived from an EMBL/GenBank/DDBJ whole genome shotgun (WGS) entry which is preliminary data.</text>
</comment>
<dbReference type="Gene3D" id="1.20.1260.10">
    <property type="match status" value="1"/>
</dbReference>
<evidence type="ECO:0000256" key="1">
    <source>
        <dbReference type="ARBA" id="ARBA00009497"/>
    </source>
</evidence>
<evidence type="ECO:0000256" key="2">
    <source>
        <dbReference type="RuleBase" id="RU003875"/>
    </source>
</evidence>
<dbReference type="InterPro" id="IPR009078">
    <property type="entry name" value="Ferritin-like_SF"/>
</dbReference>
<dbReference type="InterPro" id="IPR002177">
    <property type="entry name" value="DPS_DNA-bd"/>
</dbReference>